<feature type="region of interest" description="Disordered" evidence="1">
    <location>
        <begin position="667"/>
        <end position="769"/>
    </location>
</feature>
<feature type="compositionally biased region" description="Polar residues" evidence="1">
    <location>
        <begin position="850"/>
        <end position="859"/>
    </location>
</feature>
<feature type="compositionally biased region" description="Low complexity" evidence="1">
    <location>
        <begin position="315"/>
        <end position="327"/>
    </location>
</feature>
<dbReference type="OrthoDB" id="3357439at2759"/>
<name>A0A9W8TDN8_9AGAR</name>
<feature type="compositionally biased region" description="Low complexity" evidence="1">
    <location>
        <begin position="1125"/>
        <end position="1134"/>
    </location>
</feature>
<feature type="region of interest" description="Disordered" evidence="1">
    <location>
        <begin position="1439"/>
        <end position="1487"/>
    </location>
</feature>
<feature type="region of interest" description="Disordered" evidence="1">
    <location>
        <begin position="878"/>
        <end position="992"/>
    </location>
</feature>
<feature type="compositionally biased region" description="Low complexity" evidence="1">
    <location>
        <begin position="1219"/>
        <end position="1273"/>
    </location>
</feature>
<feature type="compositionally biased region" description="Pro residues" evidence="1">
    <location>
        <begin position="833"/>
        <end position="848"/>
    </location>
</feature>
<feature type="region of interest" description="Disordered" evidence="1">
    <location>
        <begin position="1019"/>
        <end position="1304"/>
    </location>
</feature>
<accession>A0A9W8TDN8</accession>
<evidence type="ECO:0000313" key="2">
    <source>
        <dbReference type="EMBL" id="KAJ3515306.1"/>
    </source>
</evidence>
<feature type="compositionally biased region" description="Acidic residues" evidence="1">
    <location>
        <begin position="1451"/>
        <end position="1461"/>
    </location>
</feature>
<feature type="compositionally biased region" description="Polar residues" evidence="1">
    <location>
        <begin position="336"/>
        <end position="345"/>
    </location>
</feature>
<feature type="compositionally biased region" description="Basic and acidic residues" evidence="1">
    <location>
        <begin position="126"/>
        <end position="142"/>
    </location>
</feature>
<feature type="region of interest" description="Disordered" evidence="1">
    <location>
        <begin position="1335"/>
        <end position="1400"/>
    </location>
</feature>
<dbReference type="EMBL" id="JANKHO010000103">
    <property type="protein sequence ID" value="KAJ3515306.1"/>
    <property type="molecule type" value="Genomic_DNA"/>
</dbReference>
<sequence length="1487" mass="160201">METPRKRKRDTEELPRISYDAATRTFDRLFKEDSLEGMKGVVRRKLGVSDDVPVYLSQIREGKSVDLEDDDDFEAFQSAAYSTSVTRVQVVLGGNGPPTRLFEPQTPSRKEGRKRRKSDASLPSTEAHKTDDEDATRHDSFKTPKKRRVSFAESTSESVAKALEMPRKKKEKSKPTEEEMKKKRKEEKTSEEAAERKKRKKEKEKEREKGKEKEKEKEKEVAPLESPTAPSVPLARDNYPPETLTGDPATTTTTNVVDASVEKKSKKRTRSDSTVGKPPASTPTVDNLAKQAGEGAHTQPLKKKSKKKHVEETSESTSSTSPETTPTFSPPLPAATAQSESSMTGSGEKVAKKPRKSKDKAAVETSDAPPRETTQNSPDAQAPQSTPIVSDKAPAVKKTRTSKPKSSTAPAAPVKAKSTKEKATKEKAPAPPKPVEPPAASEESPASQQVEPVPEPKKKNSKKAEEAPKKTHLPPAAVAAASQSGHSIADNDGAFEDPKEPEQPTSTAETTVKRTRRKSMVAEAPPRKDPSQDTTTEGNPSVESPEGVEARKVVTNTITEILARNKGRVTSTSQPPSAAISAGTPDAPRDDTPQSVLKGTGKTKAKSSSTRKSSAKESFSNSAETPSAGYYRDPGKCPICGEEPRHVVSRCLIVKAGIRAMRKRITELEEDDSEDHSEGINLLQTIIERRSKKKTPARTEPANPTVAQENESARAPATHPASGPDDSQSQPTQTRPASGPPAPPIPSNLDPVLFQNRSTSAVPSGRAKAVSAADILFAARAPPSTFLPPLPPAAPTPSPNEPPLTQPSSSIQNTQKSSQKKPRPQPSSQKYAPLPPKTPATKPHPPPADISTTMPNNPLASPFVAIGDLSRFTEKDLEELVKGPRITLKDVPSSDSSDEEEEENENDMEDKEVLLENDDEAPRSPRKLFQGRSLIRRGTSSDEEDSEDEDGSSSNDKAKETKATQSPDKVPEATPASSVEHEGGDLSFQQVNALGSSIEPDLTGNIAVEEALAKDLSVFNLTGPTPSSQHRVTAPEPDSDTAVASQGEEALDKSKSRTKSKRVSVASAPSTEEDSASDPIEPSDEPPATQPEAIASSDKDSSPPTPPVQSTPKVEIMTRTRSQKNKASSQSQNQPTPVARDVDDEPEGTTTRRTRSLMKISALPVPVPPTSSQSSMRVIRLSGPISAESKGKGDDEDDQADDEEEEEEEELQAKKGKGSTKTPAKTKTPTKTLTKAAKTPAKTTAKPAPRTAGKTPAKAYAKPAATPAATIRTRSTRAKPAAQPEVELEFEPAEEPETVETNPPAKTVGFWSVLQESDTSQADVTLPIDELVSSPVKESRVRSIQPELPEEPLFIQSETQQSFPYSQYPDLQANKAIETAPGGSPDDSDDGEVPSVNPLTAMAQKFTRTIYRPLTEIASSQSFFVPRFQAAQFNAKEAEQDLYGRNAREQEDSESETDSESDDGKPPAPPSHIPASRRAGVSPSKRK</sequence>
<proteinExistence type="predicted"/>
<keyword evidence="3" id="KW-1185">Reference proteome</keyword>
<reference evidence="2" key="1">
    <citation type="submission" date="2022-07" db="EMBL/GenBank/DDBJ databases">
        <title>Genome Sequence of Agrocybe chaxingu.</title>
        <authorList>
            <person name="Buettner E."/>
        </authorList>
    </citation>
    <scope>NUCLEOTIDE SEQUENCE</scope>
    <source>
        <strain evidence="2">MP-N11</strain>
    </source>
</reference>
<feature type="compositionally biased region" description="Basic and acidic residues" evidence="1">
    <location>
        <begin position="173"/>
        <end position="195"/>
    </location>
</feature>
<feature type="compositionally biased region" description="Low complexity" evidence="1">
    <location>
        <begin position="243"/>
        <end position="254"/>
    </location>
</feature>
<feature type="compositionally biased region" description="Polar residues" evidence="1">
    <location>
        <begin position="725"/>
        <end position="735"/>
    </location>
</feature>
<feature type="compositionally biased region" description="Acidic residues" evidence="1">
    <location>
        <begin position="1194"/>
        <end position="1210"/>
    </location>
</feature>
<organism evidence="2 3">
    <name type="scientific">Agrocybe chaxingu</name>
    <dbReference type="NCBI Taxonomy" id="84603"/>
    <lineage>
        <taxon>Eukaryota</taxon>
        <taxon>Fungi</taxon>
        <taxon>Dikarya</taxon>
        <taxon>Basidiomycota</taxon>
        <taxon>Agaricomycotina</taxon>
        <taxon>Agaricomycetes</taxon>
        <taxon>Agaricomycetidae</taxon>
        <taxon>Agaricales</taxon>
        <taxon>Agaricineae</taxon>
        <taxon>Strophariaceae</taxon>
        <taxon>Agrocybe</taxon>
    </lineage>
</organism>
<feature type="compositionally biased region" description="Basic and acidic residues" evidence="1">
    <location>
        <begin position="418"/>
        <end position="428"/>
    </location>
</feature>
<feature type="compositionally biased region" description="Polar residues" evidence="1">
    <location>
        <begin position="1019"/>
        <end position="1031"/>
    </location>
</feature>
<feature type="compositionally biased region" description="Low complexity" evidence="1">
    <location>
        <begin position="598"/>
        <end position="618"/>
    </location>
</feature>
<comment type="caution">
    <text evidence="2">The sequence shown here is derived from an EMBL/GenBank/DDBJ whole genome shotgun (WGS) entry which is preliminary data.</text>
</comment>
<feature type="compositionally biased region" description="Polar residues" evidence="1">
    <location>
        <begin position="532"/>
        <end position="542"/>
    </location>
</feature>
<feature type="region of interest" description="Disordered" evidence="1">
    <location>
        <begin position="91"/>
        <end position="642"/>
    </location>
</feature>
<feature type="compositionally biased region" description="Acidic residues" evidence="1">
    <location>
        <begin position="941"/>
        <end position="951"/>
    </location>
</feature>
<feature type="compositionally biased region" description="Basic and acidic residues" evidence="1">
    <location>
        <begin position="454"/>
        <end position="469"/>
    </location>
</feature>
<feature type="compositionally biased region" description="Low complexity" evidence="1">
    <location>
        <begin position="438"/>
        <end position="447"/>
    </location>
</feature>
<evidence type="ECO:0000313" key="3">
    <source>
        <dbReference type="Proteomes" id="UP001148786"/>
    </source>
</evidence>
<feature type="compositionally biased region" description="Acidic residues" evidence="1">
    <location>
        <begin position="1071"/>
        <end position="1084"/>
    </location>
</feature>
<feature type="compositionally biased region" description="Basic and acidic residues" evidence="1">
    <location>
        <begin position="203"/>
        <end position="222"/>
    </location>
</feature>
<feature type="compositionally biased region" description="Polar residues" evidence="1">
    <location>
        <begin position="1356"/>
        <end position="1365"/>
    </location>
</feature>
<feature type="compositionally biased region" description="Pro residues" evidence="1">
    <location>
        <begin position="785"/>
        <end position="805"/>
    </location>
</feature>
<feature type="compositionally biased region" description="Polar residues" evidence="1">
    <location>
        <begin position="372"/>
        <end position="388"/>
    </location>
</feature>
<feature type="compositionally biased region" description="Acidic residues" evidence="1">
    <location>
        <begin position="1286"/>
        <end position="1298"/>
    </location>
</feature>
<feature type="compositionally biased region" description="Acidic residues" evidence="1">
    <location>
        <begin position="896"/>
        <end position="919"/>
    </location>
</feature>
<protein>
    <submittedName>
        <fullName evidence="2">Uncharacterized protein</fullName>
    </submittedName>
</protein>
<dbReference type="Proteomes" id="UP001148786">
    <property type="component" value="Unassembled WGS sequence"/>
</dbReference>
<feature type="region of interest" description="Disordered" evidence="1">
    <location>
        <begin position="782"/>
        <end position="862"/>
    </location>
</feature>
<gene>
    <name evidence="2" type="ORF">NLJ89_g1850</name>
</gene>
<evidence type="ECO:0000256" key="1">
    <source>
        <dbReference type="SAM" id="MobiDB-lite"/>
    </source>
</evidence>